<proteinExistence type="predicted"/>
<evidence type="ECO:0000256" key="1">
    <source>
        <dbReference type="SAM" id="Phobius"/>
    </source>
</evidence>
<dbReference type="EMBL" id="JBHSEH010000024">
    <property type="protein sequence ID" value="MFC4427857.1"/>
    <property type="molecule type" value="Genomic_DNA"/>
</dbReference>
<gene>
    <name evidence="2" type="ORF">ACFOZ9_16690</name>
</gene>
<dbReference type="Proteomes" id="UP001595998">
    <property type="component" value="Unassembled WGS sequence"/>
</dbReference>
<evidence type="ECO:0000313" key="2">
    <source>
        <dbReference type="EMBL" id="MFC4427857.1"/>
    </source>
</evidence>
<dbReference type="RefSeq" id="WP_380041756.1">
    <property type="nucleotide sequence ID" value="NZ_JBHSEH010000024.1"/>
</dbReference>
<feature type="transmembrane region" description="Helical" evidence="1">
    <location>
        <begin position="36"/>
        <end position="54"/>
    </location>
</feature>
<feature type="transmembrane region" description="Helical" evidence="1">
    <location>
        <begin position="12"/>
        <end position="30"/>
    </location>
</feature>
<reference evidence="3" key="1">
    <citation type="journal article" date="2019" name="Int. J. Syst. Evol. Microbiol.">
        <title>The Global Catalogue of Microorganisms (GCM) 10K type strain sequencing project: providing services to taxonomists for standard genome sequencing and annotation.</title>
        <authorList>
            <consortium name="The Broad Institute Genomics Platform"/>
            <consortium name="The Broad Institute Genome Sequencing Center for Infectious Disease"/>
            <person name="Wu L."/>
            <person name="Ma J."/>
        </authorList>
    </citation>
    <scope>NUCLEOTIDE SEQUENCE [LARGE SCALE GENOMIC DNA]</scope>
    <source>
        <strain evidence="3">CCUG 56029</strain>
    </source>
</reference>
<keyword evidence="1" id="KW-0472">Membrane</keyword>
<keyword evidence="1" id="KW-1133">Transmembrane helix</keyword>
<evidence type="ECO:0000313" key="3">
    <source>
        <dbReference type="Proteomes" id="UP001595998"/>
    </source>
</evidence>
<name>A0ABV8XU55_9DEIO</name>
<comment type="caution">
    <text evidence="2">The sequence shown here is derived from an EMBL/GenBank/DDBJ whole genome shotgun (WGS) entry which is preliminary data.</text>
</comment>
<sequence length="78" mass="8784">MFGRRVPPHIVFALSLLLAVLCAVWVTAAWRAGSLIWAGVAGVLTVWFAVDAARSYRWAQEKRRLDAEKQRQNHPGLK</sequence>
<keyword evidence="3" id="KW-1185">Reference proteome</keyword>
<accession>A0ABV8XU55</accession>
<protein>
    <recommendedName>
        <fullName evidence="4">UsfY protein</fullName>
    </recommendedName>
</protein>
<evidence type="ECO:0008006" key="4">
    <source>
        <dbReference type="Google" id="ProtNLM"/>
    </source>
</evidence>
<organism evidence="2 3">
    <name type="scientific">Deinococcus navajonensis</name>
    <dbReference type="NCBI Taxonomy" id="309884"/>
    <lineage>
        <taxon>Bacteria</taxon>
        <taxon>Thermotogati</taxon>
        <taxon>Deinococcota</taxon>
        <taxon>Deinococci</taxon>
        <taxon>Deinococcales</taxon>
        <taxon>Deinococcaceae</taxon>
        <taxon>Deinococcus</taxon>
    </lineage>
</organism>
<keyword evidence="1" id="KW-0812">Transmembrane</keyword>